<feature type="transmembrane region" description="Helical" evidence="12">
    <location>
        <begin position="105"/>
        <end position="128"/>
    </location>
</feature>
<reference evidence="13" key="2">
    <citation type="submission" date="2021-08" db="EMBL/GenBank/DDBJ databases">
        <authorList>
            <person name="Eriksson T."/>
        </authorList>
    </citation>
    <scope>NUCLEOTIDE SEQUENCE</scope>
    <source>
        <strain evidence="13">Stoneville</strain>
        <tissue evidence="13">Whole head</tissue>
    </source>
</reference>
<keyword evidence="3" id="KW-0813">Transport</keyword>
<comment type="caution">
    <text evidence="13">The sequence shown here is derived from an EMBL/GenBank/DDBJ whole genome shotgun (WGS) entry which is preliminary data.</text>
</comment>
<keyword evidence="4" id="KW-1003">Cell membrane</keyword>
<gene>
    <name evidence="13" type="ORF">GEV33_000479</name>
</gene>
<keyword evidence="14" id="KW-1185">Reference proteome</keyword>
<feature type="transmembrane region" description="Helical" evidence="12">
    <location>
        <begin position="210"/>
        <end position="229"/>
    </location>
</feature>
<dbReference type="InterPro" id="IPR001734">
    <property type="entry name" value="Na/solute_symporter"/>
</dbReference>
<feature type="transmembrane region" description="Helical" evidence="12">
    <location>
        <begin position="348"/>
        <end position="369"/>
    </location>
</feature>
<evidence type="ECO:0000256" key="12">
    <source>
        <dbReference type="SAM" id="Phobius"/>
    </source>
</evidence>
<dbReference type="Pfam" id="PF00474">
    <property type="entry name" value="SSF"/>
    <property type="match status" value="1"/>
</dbReference>
<dbReference type="GO" id="GO:0015293">
    <property type="term" value="F:symporter activity"/>
    <property type="evidence" value="ECO:0007669"/>
    <property type="project" value="TreeGrafter"/>
</dbReference>
<keyword evidence="10" id="KW-0739">Sodium transport</keyword>
<dbReference type="InterPro" id="IPR051163">
    <property type="entry name" value="Sodium:Solute_Symporter_SSF"/>
</dbReference>
<evidence type="ECO:0000256" key="2">
    <source>
        <dbReference type="ARBA" id="ARBA00006434"/>
    </source>
</evidence>
<dbReference type="GO" id="GO:0005886">
    <property type="term" value="C:plasma membrane"/>
    <property type="evidence" value="ECO:0007669"/>
    <property type="project" value="UniProtKB-SubCell"/>
</dbReference>
<evidence type="ECO:0000256" key="7">
    <source>
        <dbReference type="ARBA" id="ARBA00023053"/>
    </source>
</evidence>
<keyword evidence="5 12" id="KW-0812">Transmembrane</keyword>
<comment type="subcellular location">
    <subcellularLocation>
        <location evidence="1">Cell membrane</location>
        <topology evidence="1">Multi-pass membrane protein</topology>
    </subcellularLocation>
</comment>
<keyword evidence="6 12" id="KW-1133">Transmembrane helix</keyword>
<keyword evidence="7" id="KW-0915">Sodium</keyword>
<dbReference type="EMBL" id="JABDTM020002980">
    <property type="protein sequence ID" value="KAH0822312.1"/>
    <property type="molecule type" value="Genomic_DNA"/>
</dbReference>
<evidence type="ECO:0000256" key="11">
    <source>
        <dbReference type="RuleBase" id="RU362091"/>
    </source>
</evidence>
<accession>A0A8J6HY07</accession>
<dbReference type="InterPro" id="IPR038377">
    <property type="entry name" value="Na/Glc_symporter_sf"/>
</dbReference>
<evidence type="ECO:0000256" key="4">
    <source>
        <dbReference type="ARBA" id="ARBA00022475"/>
    </source>
</evidence>
<dbReference type="PANTHER" id="PTHR42985:SF21">
    <property type="entry name" value="SODIUM-DEPENDENT MULTIVITAMIN TRANSPORTER-LIKE PROTEIN"/>
    <property type="match status" value="1"/>
</dbReference>
<organism evidence="13 14">
    <name type="scientific">Tenebrio molitor</name>
    <name type="common">Yellow mealworm beetle</name>
    <dbReference type="NCBI Taxonomy" id="7067"/>
    <lineage>
        <taxon>Eukaryota</taxon>
        <taxon>Metazoa</taxon>
        <taxon>Ecdysozoa</taxon>
        <taxon>Arthropoda</taxon>
        <taxon>Hexapoda</taxon>
        <taxon>Insecta</taxon>
        <taxon>Pterygota</taxon>
        <taxon>Neoptera</taxon>
        <taxon>Endopterygota</taxon>
        <taxon>Coleoptera</taxon>
        <taxon>Polyphaga</taxon>
        <taxon>Cucujiformia</taxon>
        <taxon>Tenebrionidae</taxon>
        <taxon>Tenebrio</taxon>
    </lineage>
</organism>
<evidence type="ECO:0000313" key="14">
    <source>
        <dbReference type="Proteomes" id="UP000719412"/>
    </source>
</evidence>
<dbReference type="PROSITE" id="PS50283">
    <property type="entry name" value="NA_SOLUT_SYMP_3"/>
    <property type="match status" value="1"/>
</dbReference>
<evidence type="ECO:0000256" key="5">
    <source>
        <dbReference type="ARBA" id="ARBA00022692"/>
    </source>
</evidence>
<keyword evidence="9 12" id="KW-0472">Membrane</keyword>
<dbReference type="GO" id="GO:0006814">
    <property type="term" value="P:sodium ion transport"/>
    <property type="evidence" value="ECO:0007669"/>
    <property type="project" value="UniProtKB-KW"/>
</dbReference>
<comment type="similarity">
    <text evidence="2 11">Belongs to the sodium:solute symporter (SSF) (TC 2.A.21) family.</text>
</comment>
<dbReference type="PANTHER" id="PTHR42985">
    <property type="entry name" value="SODIUM-COUPLED MONOCARBOXYLATE TRANSPORTER"/>
    <property type="match status" value="1"/>
</dbReference>
<evidence type="ECO:0000256" key="1">
    <source>
        <dbReference type="ARBA" id="ARBA00004651"/>
    </source>
</evidence>
<sequence length="425" mass="45976">MLALVLYVLSAILYFPLTTYAPALAFAAATGVSVHLTAFVSCAICVFYTTIGGLKAVVWTDFLQFAVITASLLSVYVIGTETSGGFLSVWNTALNGEILDIFKSIMYAAVAKALIYLFCVLIGLGIYAKYSNCDPLANHKITKHDQLLPYYVTDVAEHIPGIPGLFMAAVFSAALSTMSSILNSLSGVIYKHCVKRFFKNNPSEKTISNILKLIVAISGAVCTCLVFLIEHLGEIISVTAAFAGITDGPLLGMFTLGVLFPRANAKGAFFGAIGGLIVVSTIVFSAKYYQLRHLLQYPSKFPSNTVCNSTVSGLVNLTTTIYNSTEDMNAPLSNPHSFQVPFIFRINFFFYSVIGSGATIILGLLISFMTKKDETPIDKTLISPIVHFMLPNITEDGDRVSNNRNPGALELLVPKTVEAVQIFDK</sequence>
<reference evidence="13" key="1">
    <citation type="journal article" date="2020" name="J Insects Food Feed">
        <title>The yellow mealworm (Tenebrio molitor) genome: a resource for the emerging insects as food and feed industry.</title>
        <authorList>
            <person name="Eriksson T."/>
            <person name="Andere A."/>
            <person name="Kelstrup H."/>
            <person name="Emery V."/>
            <person name="Picard C."/>
        </authorList>
    </citation>
    <scope>NUCLEOTIDE SEQUENCE</scope>
    <source>
        <strain evidence="13">Stoneville</strain>
        <tissue evidence="13">Whole head</tissue>
    </source>
</reference>
<dbReference type="AlphaFoldDB" id="A0A8J6HY07"/>
<feature type="transmembrane region" description="Helical" evidence="12">
    <location>
        <begin position="267"/>
        <end position="289"/>
    </location>
</feature>
<proteinExistence type="inferred from homology"/>
<evidence type="ECO:0000256" key="9">
    <source>
        <dbReference type="ARBA" id="ARBA00023136"/>
    </source>
</evidence>
<evidence type="ECO:0000256" key="8">
    <source>
        <dbReference type="ARBA" id="ARBA00023065"/>
    </source>
</evidence>
<dbReference type="Proteomes" id="UP000719412">
    <property type="component" value="Unassembled WGS sequence"/>
</dbReference>
<evidence type="ECO:0000256" key="10">
    <source>
        <dbReference type="ARBA" id="ARBA00023201"/>
    </source>
</evidence>
<evidence type="ECO:0000256" key="3">
    <source>
        <dbReference type="ARBA" id="ARBA00022448"/>
    </source>
</evidence>
<name>A0A8J6HY07_TENMO</name>
<feature type="transmembrane region" description="Helical" evidence="12">
    <location>
        <begin position="165"/>
        <end position="190"/>
    </location>
</feature>
<feature type="transmembrane region" description="Helical" evidence="12">
    <location>
        <begin position="37"/>
        <end position="58"/>
    </location>
</feature>
<evidence type="ECO:0000256" key="6">
    <source>
        <dbReference type="ARBA" id="ARBA00022989"/>
    </source>
</evidence>
<evidence type="ECO:0000313" key="13">
    <source>
        <dbReference type="EMBL" id="KAH0822312.1"/>
    </source>
</evidence>
<protein>
    <submittedName>
        <fullName evidence="13">Uncharacterized protein</fullName>
    </submittedName>
</protein>
<dbReference type="Gene3D" id="1.20.1730.10">
    <property type="entry name" value="Sodium/glucose cotransporter"/>
    <property type="match status" value="2"/>
</dbReference>
<keyword evidence="8" id="KW-0406">Ion transport</keyword>
<feature type="transmembrane region" description="Helical" evidence="12">
    <location>
        <begin position="235"/>
        <end position="260"/>
    </location>
</feature>